<gene>
    <name evidence="2" type="ORF">AB3N04_06725</name>
</gene>
<dbReference type="EMBL" id="CP162551">
    <property type="protein sequence ID" value="XDI38007.1"/>
    <property type="molecule type" value="Genomic_DNA"/>
</dbReference>
<proteinExistence type="predicted"/>
<accession>A0AB39BWT7</accession>
<protein>
    <submittedName>
        <fullName evidence="2">Uncharacterized protein</fullName>
    </submittedName>
</protein>
<feature type="region of interest" description="Disordered" evidence="1">
    <location>
        <begin position="72"/>
        <end position="108"/>
    </location>
</feature>
<name>A0AB39BWT7_9BACI</name>
<organism evidence="2">
    <name type="scientific">Alkalihalophilus sp. As8PL</name>
    <dbReference type="NCBI Taxonomy" id="3237103"/>
    <lineage>
        <taxon>Bacteria</taxon>
        <taxon>Bacillati</taxon>
        <taxon>Bacillota</taxon>
        <taxon>Bacilli</taxon>
        <taxon>Bacillales</taxon>
        <taxon>Bacillaceae</taxon>
        <taxon>Alkalihalophilus</taxon>
    </lineage>
</organism>
<evidence type="ECO:0000256" key="1">
    <source>
        <dbReference type="SAM" id="MobiDB-lite"/>
    </source>
</evidence>
<dbReference type="RefSeq" id="WP_368505332.1">
    <property type="nucleotide sequence ID" value="NZ_CP162551.1"/>
</dbReference>
<sequence length="108" mass="12279">MVQWKNEYVVGKLNEVKKGGEDMDKICGACSKQENMTKEERIQLAMSRLPNTIYTCPLCNEKHSYSAQEQVPITPVEIEPPQEVVGEPIKKTKSKKSPEPEQEQLALF</sequence>
<evidence type="ECO:0000313" key="2">
    <source>
        <dbReference type="EMBL" id="XDI38007.1"/>
    </source>
</evidence>
<dbReference type="AlphaFoldDB" id="A0AB39BWT7"/>
<reference evidence="2" key="1">
    <citation type="submission" date="2024-07" db="EMBL/GenBank/DDBJ databases">
        <title>Identification and characteristics of an arsenic-resistant bacterial isolate, which belongs to a novel species.</title>
        <authorList>
            <person name="Juszczyk A."/>
            <person name="Kowalczyk A."/>
            <person name="Was K."/>
            <person name="Kosowicz W."/>
            <person name="Budzyn A."/>
            <person name="Latowski D."/>
        </authorList>
    </citation>
    <scope>NUCLEOTIDE SEQUENCE</scope>
    <source>
        <strain evidence="2">As8PL</strain>
    </source>
</reference>